<keyword evidence="3" id="KW-0378">Hydrolase</keyword>
<comment type="caution">
    <text evidence="5">The sequence shown here is derived from an EMBL/GenBank/DDBJ whole genome shotgun (WGS) entry which is preliminary data.</text>
</comment>
<protein>
    <submittedName>
        <fullName evidence="5">GTP-binding protein</fullName>
    </submittedName>
</protein>
<keyword evidence="4" id="KW-0342">GTP-binding</keyword>
<keyword evidence="2" id="KW-0547">Nucleotide-binding</keyword>
<evidence type="ECO:0000313" key="5">
    <source>
        <dbReference type="EMBL" id="PKQ28657.1"/>
    </source>
</evidence>
<evidence type="ECO:0000256" key="4">
    <source>
        <dbReference type="ARBA" id="ARBA00023134"/>
    </source>
</evidence>
<dbReference type="InterPro" id="IPR004130">
    <property type="entry name" value="Gpn"/>
</dbReference>
<dbReference type="Gene3D" id="3.40.50.300">
    <property type="entry name" value="P-loop containing nucleotide triphosphate hydrolases"/>
    <property type="match status" value="1"/>
</dbReference>
<sequence>MDRVYKIVVTGPFNSGKTTFINAISEIEVVSTERKMGRGSEKCDTTVAMDFGRITFPDGYSLHLYGTPGQARFDFMWEILSEGMLGYVVLVDGSKPSSFGEVDGIVRAFAGMSDKPCVVGLTRSDHKDCFSADEIRNNIDCLQDKDIVGCDARKLTDVKEVLLALLEKVMARAEALEQTG</sequence>
<dbReference type="EMBL" id="PHEX01000009">
    <property type="protein sequence ID" value="PKQ28657.1"/>
    <property type="molecule type" value="Genomic_DNA"/>
</dbReference>
<name>A0A2N3G7F0_9ACTN</name>
<evidence type="ECO:0000256" key="2">
    <source>
        <dbReference type="ARBA" id="ARBA00022741"/>
    </source>
</evidence>
<dbReference type="Pfam" id="PF03029">
    <property type="entry name" value="ATP_bind_1"/>
    <property type="match status" value="1"/>
</dbReference>
<dbReference type="PANTHER" id="PTHR42708">
    <property type="entry name" value="ATP/GTP-BINDING PROTEIN-RELATED"/>
    <property type="match status" value="1"/>
</dbReference>
<evidence type="ECO:0000256" key="1">
    <source>
        <dbReference type="ARBA" id="ARBA00005290"/>
    </source>
</evidence>
<dbReference type="SUPFAM" id="SSF52540">
    <property type="entry name" value="P-loop containing nucleoside triphosphate hydrolases"/>
    <property type="match status" value="1"/>
</dbReference>
<evidence type="ECO:0000313" key="6">
    <source>
        <dbReference type="Proteomes" id="UP000233654"/>
    </source>
</evidence>
<dbReference type="InterPro" id="IPR027417">
    <property type="entry name" value="P-loop_NTPase"/>
</dbReference>
<dbReference type="GO" id="GO:0016787">
    <property type="term" value="F:hydrolase activity"/>
    <property type="evidence" value="ECO:0007669"/>
    <property type="project" value="UniProtKB-KW"/>
</dbReference>
<comment type="similarity">
    <text evidence="1">Belongs to the GPN-loop GTPase family.</text>
</comment>
<organism evidence="5 6">
    <name type="scientific">Candidatus Anoxymicrobium japonicum</name>
    <dbReference type="NCBI Taxonomy" id="2013648"/>
    <lineage>
        <taxon>Bacteria</taxon>
        <taxon>Bacillati</taxon>
        <taxon>Actinomycetota</taxon>
        <taxon>Candidatus Geothermincolia</taxon>
        <taxon>Candidatus Geothermincolales</taxon>
        <taxon>Candidatus Anoxymicrobiaceae</taxon>
        <taxon>Candidatus Anoxymicrobium</taxon>
    </lineage>
</organism>
<dbReference type="AlphaFoldDB" id="A0A2N3G7F0"/>
<evidence type="ECO:0000256" key="3">
    <source>
        <dbReference type="ARBA" id="ARBA00022801"/>
    </source>
</evidence>
<dbReference type="InterPro" id="IPR052705">
    <property type="entry name" value="Gliding_Motility_GTPase"/>
</dbReference>
<gene>
    <name evidence="5" type="ORF">CVT63_01720</name>
</gene>
<dbReference type="PANTHER" id="PTHR42708:SF1">
    <property type="entry name" value="GLIDING MOTILITY PROTEIN MGLA"/>
    <property type="match status" value="1"/>
</dbReference>
<reference evidence="5 6" key="1">
    <citation type="journal article" date="2017" name="ISME J.">
        <title>Potential for microbial H2 and metal transformations associated with novel bacteria and archaea in deep terrestrial subsurface sediments.</title>
        <authorList>
            <person name="Hernsdorf A.W."/>
            <person name="Amano Y."/>
            <person name="Miyakawa K."/>
            <person name="Ise K."/>
            <person name="Suzuki Y."/>
            <person name="Anantharaman K."/>
            <person name="Probst A."/>
            <person name="Burstein D."/>
            <person name="Thomas B.C."/>
            <person name="Banfield J.F."/>
        </authorList>
    </citation>
    <scope>NUCLEOTIDE SEQUENCE [LARGE SCALE GENOMIC DNA]</scope>
    <source>
        <strain evidence="5">HGW-Actinobacteria-3</strain>
    </source>
</reference>
<accession>A0A2N3G7F0</accession>
<dbReference type="Proteomes" id="UP000233654">
    <property type="component" value="Unassembled WGS sequence"/>
</dbReference>
<proteinExistence type="inferred from homology"/>
<dbReference type="GO" id="GO:0005525">
    <property type="term" value="F:GTP binding"/>
    <property type="evidence" value="ECO:0007669"/>
    <property type="project" value="UniProtKB-KW"/>
</dbReference>
<dbReference type="CDD" id="cd00882">
    <property type="entry name" value="Ras_like_GTPase"/>
    <property type="match status" value="1"/>
</dbReference>